<dbReference type="PANTHER" id="PTHR46825:SF15">
    <property type="entry name" value="BETA-LACTAMASE-RELATED DOMAIN-CONTAINING PROTEIN"/>
    <property type="match status" value="1"/>
</dbReference>
<dbReference type="InterPro" id="IPR050491">
    <property type="entry name" value="AmpC-like"/>
</dbReference>
<dbReference type="Gene3D" id="3.40.710.10">
    <property type="entry name" value="DD-peptidase/beta-lactamase superfamily"/>
    <property type="match status" value="1"/>
</dbReference>
<feature type="chain" id="PRO_5022835968" evidence="1">
    <location>
        <begin position="21"/>
        <end position="549"/>
    </location>
</feature>
<reference evidence="4 5" key="1">
    <citation type="submission" date="2019-06" db="EMBL/GenBank/DDBJ databases">
        <title>Thermomonas aquatica sp. nov., isolated from an industrial wastewater treatment plant.</title>
        <authorList>
            <person name="Jeon J.H."/>
            <person name="Park D.-S."/>
        </authorList>
    </citation>
    <scope>NUCLEOTIDE SEQUENCE [LARGE SCALE GENOMIC DNA]</scope>
    <source>
        <strain evidence="4 5">SY21</strain>
    </source>
</reference>
<dbReference type="Pfam" id="PF00144">
    <property type="entry name" value="Beta-lactamase"/>
    <property type="match status" value="1"/>
</dbReference>
<dbReference type="OrthoDB" id="119951at2"/>
<accession>A0A5B7ZUX6</accession>
<protein>
    <submittedName>
        <fullName evidence="4">Serine hydrolase</fullName>
    </submittedName>
</protein>
<evidence type="ECO:0000259" key="3">
    <source>
        <dbReference type="Pfam" id="PF11954"/>
    </source>
</evidence>
<dbReference type="Gene3D" id="2.40.128.600">
    <property type="match status" value="1"/>
</dbReference>
<feature type="domain" description="Beta-lactamase-related" evidence="2">
    <location>
        <begin position="50"/>
        <end position="389"/>
    </location>
</feature>
<dbReference type="AlphaFoldDB" id="A0A5B7ZUX6"/>
<dbReference type="InterPro" id="IPR012338">
    <property type="entry name" value="Beta-lactam/transpept-like"/>
</dbReference>
<feature type="signal peptide" evidence="1">
    <location>
        <begin position="1"/>
        <end position="20"/>
    </location>
</feature>
<organism evidence="4 5">
    <name type="scientific">Thermomonas aquatica</name>
    <dbReference type="NCBI Taxonomy" id="2202149"/>
    <lineage>
        <taxon>Bacteria</taxon>
        <taxon>Pseudomonadati</taxon>
        <taxon>Pseudomonadota</taxon>
        <taxon>Gammaproteobacteria</taxon>
        <taxon>Lysobacterales</taxon>
        <taxon>Lysobacteraceae</taxon>
        <taxon>Thermomonas</taxon>
    </lineage>
</organism>
<feature type="domain" description="Peptidase S12 Pab87-related C-terminal" evidence="3">
    <location>
        <begin position="437"/>
        <end position="542"/>
    </location>
</feature>
<name>A0A5B7ZUX6_9GAMM</name>
<gene>
    <name evidence="4" type="ORF">FHQ07_04345</name>
</gene>
<keyword evidence="4" id="KW-0378">Hydrolase</keyword>
<evidence type="ECO:0000313" key="5">
    <source>
        <dbReference type="Proteomes" id="UP000308149"/>
    </source>
</evidence>
<sequence length="549" mass="60420">MRTLAIALGLTLAFGAPVQAQQAERAVPAKPVLIDDRAAMSPDAPQLAEFDAFVEAVRKQFDVPGIAVAIVQDGKVVLERGYGVRELGKQAKVDEHTMFAIASNTKAFTAASLNMLQDDGKLKTTDRVIDHLPWFRMSDAYVTREMRIRDLLAHRSGLSLGAGDLLYWPTTTYSTREVAERLKDVPLTGGFREQYAYDNILFGVAQLVVEEASGMPFKQFLSSRIFQPLGMTETRYNSDDLKPGDNVATGHARFDFKDLKPVGTTSWRNVSGAGGLYSSVHDIAKWMNVQLAGGVYAGSGDNAKRLFSEQRQREMWTMLTPIPVGKPSVPELAPTTPNLMGYGQGWNLSDYGGERLVWHTGGWPGQVSRLTLVPGRKLGVIVLTSAELGVAFNAVTYRALDMMLGREGNDWLKAYAASYAKSQADADTSWQKHVAARAAGSTPSLPLAKYAGTYRDPWYGDVIIRQGAKGLEMQFGKTAELLGDIEHWQHDSFIVRWRDRGLNADAFVNFSLDADGGIRELRMQPVSPLTDFSFDFQDLRLAPVATGKK</sequence>
<dbReference type="Proteomes" id="UP000308149">
    <property type="component" value="Chromosome"/>
</dbReference>
<evidence type="ECO:0000256" key="1">
    <source>
        <dbReference type="SAM" id="SignalP"/>
    </source>
</evidence>
<dbReference type="KEGG" id="thes:FHQ07_04345"/>
<dbReference type="InterPro" id="IPR021860">
    <property type="entry name" value="Peptidase_S12_Pab87-rel_C"/>
</dbReference>
<dbReference type="InterPro" id="IPR001466">
    <property type="entry name" value="Beta-lactam-related"/>
</dbReference>
<dbReference type="Pfam" id="PF11954">
    <property type="entry name" value="DUF3471"/>
    <property type="match status" value="1"/>
</dbReference>
<keyword evidence="1" id="KW-0732">Signal</keyword>
<proteinExistence type="predicted"/>
<evidence type="ECO:0000259" key="2">
    <source>
        <dbReference type="Pfam" id="PF00144"/>
    </source>
</evidence>
<dbReference type="PANTHER" id="PTHR46825">
    <property type="entry name" value="D-ALANYL-D-ALANINE-CARBOXYPEPTIDASE/ENDOPEPTIDASE AMPH"/>
    <property type="match status" value="1"/>
</dbReference>
<dbReference type="SUPFAM" id="SSF56601">
    <property type="entry name" value="beta-lactamase/transpeptidase-like"/>
    <property type="match status" value="1"/>
</dbReference>
<dbReference type="GO" id="GO:0016787">
    <property type="term" value="F:hydrolase activity"/>
    <property type="evidence" value="ECO:0007669"/>
    <property type="project" value="UniProtKB-KW"/>
</dbReference>
<dbReference type="EMBL" id="CP040871">
    <property type="protein sequence ID" value="QDA58445.1"/>
    <property type="molecule type" value="Genomic_DNA"/>
</dbReference>
<evidence type="ECO:0000313" key="4">
    <source>
        <dbReference type="EMBL" id="QDA58445.1"/>
    </source>
</evidence>
<keyword evidence="5" id="KW-1185">Reference proteome</keyword>